<evidence type="ECO:0000256" key="14">
    <source>
        <dbReference type="SAM" id="MobiDB-lite"/>
    </source>
</evidence>
<evidence type="ECO:0000256" key="12">
    <source>
        <dbReference type="ARBA" id="ARBA00023033"/>
    </source>
</evidence>
<sequence>MLGWTKTAFPHAPRGSPEQRQWPRGPHLQPRSPQLAERFGPVFTLYLGTRRAVVMHGYKAVREALLDYKSEFSGRGEVPTFQAHKDRGESASLAPGGGRTTRSGTVTGASRVGAKR</sequence>
<reference evidence="15 16" key="1">
    <citation type="submission" date="2023-05" db="EMBL/GenBank/DDBJ databases">
        <title>B98-5 Cell Line De Novo Hybrid Assembly: An Optical Mapping Approach.</title>
        <authorList>
            <person name="Kananen K."/>
            <person name="Auerbach J.A."/>
            <person name="Kautto E."/>
            <person name="Blachly J.S."/>
        </authorList>
    </citation>
    <scope>NUCLEOTIDE SEQUENCE [LARGE SCALE GENOMIC DNA]</scope>
    <source>
        <strain evidence="15">B95-8</strain>
        <tissue evidence="15">Cell line</tissue>
    </source>
</reference>
<comment type="cofactor">
    <cofactor evidence="1">
        <name>heme</name>
        <dbReference type="ChEBI" id="CHEBI:30413"/>
    </cofactor>
</comment>
<keyword evidence="12" id="KW-0503">Monooxygenase</keyword>
<keyword evidence="10" id="KW-0560">Oxidoreductase</keyword>
<feature type="region of interest" description="Disordered" evidence="14">
    <location>
        <begin position="79"/>
        <end position="116"/>
    </location>
</feature>
<keyword evidence="16" id="KW-1185">Reference proteome</keyword>
<evidence type="ECO:0000256" key="1">
    <source>
        <dbReference type="ARBA" id="ARBA00001971"/>
    </source>
</evidence>
<keyword evidence="11" id="KW-0408">Iron</keyword>
<dbReference type="PRINTS" id="PR00463">
    <property type="entry name" value="EP450I"/>
</dbReference>
<dbReference type="EC" id="1.14.14.1" evidence="5"/>
<feature type="region of interest" description="Disordered" evidence="14">
    <location>
        <begin position="1"/>
        <end position="35"/>
    </location>
</feature>
<evidence type="ECO:0000313" key="15">
    <source>
        <dbReference type="EMBL" id="KAK2099387.1"/>
    </source>
</evidence>
<comment type="similarity">
    <text evidence="4">Belongs to the cytochrome P450 family.</text>
</comment>
<dbReference type="InterPro" id="IPR001128">
    <property type="entry name" value="Cyt_P450"/>
</dbReference>
<keyword evidence="13" id="KW-0472">Membrane</keyword>
<keyword evidence="7" id="KW-0479">Metal-binding</keyword>
<dbReference type="PANTHER" id="PTHR24300:SF356">
    <property type="entry name" value="CYTOCHROME P450 2E1"/>
    <property type="match status" value="1"/>
</dbReference>
<evidence type="ECO:0000256" key="7">
    <source>
        <dbReference type="ARBA" id="ARBA00022723"/>
    </source>
</evidence>
<dbReference type="PANTHER" id="PTHR24300">
    <property type="entry name" value="CYTOCHROME P450 508A4-RELATED"/>
    <property type="match status" value="1"/>
</dbReference>
<name>A0ABQ9UQQ2_SAGOE</name>
<evidence type="ECO:0000256" key="10">
    <source>
        <dbReference type="ARBA" id="ARBA00023002"/>
    </source>
</evidence>
<comment type="subcellular location">
    <subcellularLocation>
        <location evidence="3">Endoplasmic reticulum membrane</location>
        <topology evidence="3">Peripheral membrane protein</topology>
    </subcellularLocation>
    <subcellularLocation>
        <location evidence="2">Microsome membrane</location>
        <topology evidence="2">Peripheral membrane protein</topology>
    </subcellularLocation>
</comment>
<dbReference type="InterPro" id="IPR050182">
    <property type="entry name" value="Cytochrome_P450_fam2"/>
</dbReference>
<dbReference type="InterPro" id="IPR036396">
    <property type="entry name" value="Cyt_P450_sf"/>
</dbReference>
<evidence type="ECO:0000256" key="3">
    <source>
        <dbReference type="ARBA" id="ARBA00004406"/>
    </source>
</evidence>
<dbReference type="Gene3D" id="1.10.630.10">
    <property type="entry name" value="Cytochrome P450"/>
    <property type="match status" value="1"/>
</dbReference>
<evidence type="ECO:0000256" key="9">
    <source>
        <dbReference type="ARBA" id="ARBA00022848"/>
    </source>
</evidence>
<dbReference type="EMBL" id="JASSZA010000011">
    <property type="protein sequence ID" value="KAK2099387.1"/>
    <property type="molecule type" value="Genomic_DNA"/>
</dbReference>
<evidence type="ECO:0000256" key="5">
    <source>
        <dbReference type="ARBA" id="ARBA00012109"/>
    </source>
</evidence>
<evidence type="ECO:0000256" key="4">
    <source>
        <dbReference type="ARBA" id="ARBA00010617"/>
    </source>
</evidence>
<keyword evidence="8" id="KW-0256">Endoplasmic reticulum</keyword>
<organism evidence="15 16">
    <name type="scientific">Saguinus oedipus</name>
    <name type="common">Cotton-top tamarin</name>
    <name type="synonym">Oedipomidas oedipus</name>
    <dbReference type="NCBI Taxonomy" id="9490"/>
    <lineage>
        <taxon>Eukaryota</taxon>
        <taxon>Metazoa</taxon>
        <taxon>Chordata</taxon>
        <taxon>Craniata</taxon>
        <taxon>Vertebrata</taxon>
        <taxon>Euteleostomi</taxon>
        <taxon>Mammalia</taxon>
        <taxon>Eutheria</taxon>
        <taxon>Euarchontoglires</taxon>
        <taxon>Primates</taxon>
        <taxon>Haplorrhini</taxon>
        <taxon>Platyrrhini</taxon>
        <taxon>Cebidae</taxon>
        <taxon>Callitrichinae</taxon>
        <taxon>Saguinus</taxon>
    </lineage>
</organism>
<gene>
    <name evidence="15" type="ORF">P7K49_024838</name>
</gene>
<protein>
    <recommendedName>
        <fullName evidence="5">unspecific monooxygenase</fullName>
        <ecNumber evidence="5">1.14.14.1</ecNumber>
    </recommendedName>
</protein>
<dbReference type="SUPFAM" id="SSF48264">
    <property type="entry name" value="Cytochrome P450"/>
    <property type="match status" value="1"/>
</dbReference>
<proteinExistence type="inferred from homology"/>
<evidence type="ECO:0000256" key="13">
    <source>
        <dbReference type="ARBA" id="ARBA00023136"/>
    </source>
</evidence>
<keyword evidence="6" id="KW-0349">Heme</keyword>
<dbReference type="InterPro" id="IPR002401">
    <property type="entry name" value="Cyt_P450_E_grp-I"/>
</dbReference>
<accession>A0ABQ9UQQ2</accession>
<evidence type="ECO:0000256" key="8">
    <source>
        <dbReference type="ARBA" id="ARBA00022824"/>
    </source>
</evidence>
<dbReference type="Proteomes" id="UP001266305">
    <property type="component" value="Unassembled WGS sequence"/>
</dbReference>
<keyword evidence="9" id="KW-0492">Microsome</keyword>
<evidence type="ECO:0000313" key="16">
    <source>
        <dbReference type="Proteomes" id="UP001266305"/>
    </source>
</evidence>
<evidence type="ECO:0000256" key="11">
    <source>
        <dbReference type="ARBA" id="ARBA00023004"/>
    </source>
</evidence>
<dbReference type="Pfam" id="PF00067">
    <property type="entry name" value="p450"/>
    <property type="match status" value="1"/>
</dbReference>
<evidence type="ECO:0000256" key="6">
    <source>
        <dbReference type="ARBA" id="ARBA00022617"/>
    </source>
</evidence>
<comment type="caution">
    <text evidence="15">The sequence shown here is derived from an EMBL/GenBank/DDBJ whole genome shotgun (WGS) entry which is preliminary data.</text>
</comment>
<evidence type="ECO:0000256" key="2">
    <source>
        <dbReference type="ARBA" id="ARBA00004174"/>
    </source>
</evidence>